<evidence type="ECO:0000313" key="7">
    <source>
        <dbReference type="EMBL" id="QTF07181.1"/>
    </source>
</evidence>
<dbReference type="PANTHER" id="PTHR13932:SF5">
    <property type="entry name" value="RADICAL S-ADENOSYL METHIONINE DOMAIN-CONTAINING PROTEIN 1, MITOCHONDRIAL"/>
    <property type="match status" value="1"/>
</dbReference>
<keyword evidence="3" id="KW-0479">Metal-binding</keyword>
<evidence type="ECO:0000256" key="2">
    <source>
        <dbReference type="ARBA" id="ARBA00022691"/>
    </source>
</evidence>
<keyword evidence="8" id="KW-1185">Reference proteome</keyword>
<dbReference type="SMART" id="SM00729">
    <property type="entry name" value="Elp3"/>
    <property type="match status" value="1"/>
</dbReference>
<dbReference type="SFLD" id="SFLDS00029">
    <property type="entry name" value="Radical_SAM"/>
    <property type="match status" value="1"/>
</dbReference>
<gene>
    <name evidence="7" type="ORF">HC231_03975</name>
</gene>
<dbReference type="Gene3D" id="3.20.20.70">
    <property type="entry name" value="Aldolase class I"/>
    <property type="match status" value="1"/>
</dbReference>
<protein>
    <submittedName>
        <fullName evidence="7">Radical SAM protein</fullName>
    </submittedName>
</protein>
<evidence type="ECO:0000313" key="8">
    <source>
        <dbReference type="Proteomes" id="UP000671960"/>
    </source>
</evidence>
<name>A0ABX7UNR3_9GAMM</name>
<dbReference type="InterPro" id="IPR058240">
    <property type="entry name" value="rSAM_sf"/>
</dbReference>
<reference evidence="7 8" key="1">
    <citation type="submission" date="2020-03" db="EMBL/GenBank/DDBJ databases">
        <authorList>
            <person name="Bakhshi Ganjeh M."/>
        </authorList>
    </citation>
    <scope>NUCLEOTIDE SEQUENCE [LARGE SCALE GENOMIC DNA]</scope>
    <source>
        <strain evidence="8">Iran 50</strain>
    </source>
</reference>
<dbReference type="Proteomes" id="UP000671960">
    <property type="component" value="Chromosome"/>
</dbReference>
<keyword evidence="2" id="KW-0949">S-adenosyl-L-methionine</keyword>
<dbReference type="InterPro" id="IPR007197">
    <property type="entry name" value="rSAM"/>
</dbReference>
<evidence type="ECO:0000256" key="5">
    <source>
        <dbReference type="ARBA" id="ARBA00023014"/>
    </source>
</evidence>
<dbReference type="PANTHER" id="PTHR13932">
    <property type="entry name" value="COPROPORPHYRINIGEN III OXIDASE"/>
    <property type="match status" value="1"/>
</dbReference>
<evidence type="ECO:0000256" key="1">
    <source>
        <dbReference type="ARBA" id="ARBA00001966"/>
    </source>
</evidence>
<evidence type="ECO:0000256" key="4">
    <source>
        <dbReference type="ARBA" id="ARBA00023004"/>
    </source>
</evidence>
<dbReference type="InterPro" id="IPR034505">
    <property type="entry name" value="Coproporphyrinogen-III_oxidase"/>
</dbReference>
<keyword evidence="5" id="KW-0411">Iron-sulfur</keyword>
<evidence type="ECO:0000256" key="3">
    <source>
        <dbReference type="ARBA" id="ARBA00022723"/>
    </source>
</evidence>
<dbReference type="Pfam" id="PF04055">
    <property type="entry name" value="Radical_SAM"/>
    <property type="match status" value="1"/>
</dbReference>
<dbReference type="PROSITE" id="PS51918">
    <property type="entry name" value="RADICAL_SAM"/>
    <property type="match status" value="1"/>
</dbReference>
<dbReference type="SUPFAM" id="SSF102114">
    <property type="entry name" value="Radical SAM enzymes"/>
    <property type="match status" value="1"/>
</dbReference>
<proteinExistence type="predicted"/>
<feature type="domain" description="Radical SAM core" evidence="6">
    <location>
        <begin position="39"/>
        <end position="279"/>
    </location>
</feature>
<dbReference type="RefSeq" id="WP_208229824.1">
    <property type="nucleotide sequence ID" value="NZ_CP050854.1"/>
</dbReference>
<comment type="cofactor">
    <cofactor evidence="1">
        <name>[4Fe-4S] cluster</name>
        <dbReference type="ChEBI" id="CHEBI:49883"/>
    </cofactor>
</comment>
<sequence length="478" mass="53925">MLLGTSFTKLAENNVDYWMKPDATLSAKQVEEQLINLKWNEDSNLQIYIHVPFCTQKCSFCAFSGGNSLAFEEARDYANLVITQLDDIYERTGLKSKKIDTIHIGGGSPDLLNDQIGLILLYLVNLPGFHTETEIAVEFSLYSVRPEFLEALGKYPVTKASFGVQILNPTIRKYIKMPQRLRKFDEVSAQLRKTIPVVNVDLMTGFPEQSLDDVMSDLEYFINHPSINCISSYLFSQGSAPAFIADVLAGHIPTPPTEEHHANLRLHTFSTLQRHGWRRYGTNTYIDISDVPVQDLQKIKGNECLGAHAYNDFLIAVGASAVGYFPGLRVENKTNLDDWINDVKRGRLPYDLFKCSLDKQKDMALWGFPLNYHGLKKSVYEDLVREGIIDQTQQDAFRDFISQGLIRLGSDGVYNLTITGEVFQGHIVKGLKKQRDQSVISEYIQEGRKLAELAASGVITVENALNNRQQSILKKTEE</sequence>
<accession>A0ABX7UNR3</accession>
<organism evidence="7 8">
    <name type="scientific">Brenneria izadpanahii</name>
    <dbReference type="NCBI Taxonomy" id="2722756"/>
    <lineage>
        <taxon>Bacteria</taxon>
        <taxon>Pseudomonadati</taxon>
        <taxon>Pseudomonadota</taxon>
        <taxon>Gammaproteobacteria</taxon>
        <taxon>Enterobacterales</taxon>
        <taxon>Pectobacteriaceae</taxon>
        <taxon>Brenneria</taxon>
    </lineage>
</organism>
<keyword evidence="4" id="KW-0408">Iron</keyword>
<dbReference type="CDD" id="cd01335">
    <property type="entry name" value="Radical_SAM"/>
    <property type="match status" value="1"/>
</dbReference>
<evidence type="ECO:0000259" key="6">
    <source>
        <dbReference type="PROSITE" id="PS51918"/>
    </source>
</evidence>
<dbReference type="EMBL" id="CP050854">
    <property type="protein sequence ID" value="QTF07181.1"/>
    <property type="molecule type" value="Genomic_DNA"/>
</dbReference>
<dbReference type="SFLD" id="SFLDG01065">
    <property type="entry name" value="anaerobic_coproporphyrinogen-I"/>
    <property type="match status" value="1"/>
</dbReference>
<dbReference type="InterPro" id="IPR013785">
    <property type="entry name" value="Aldolase_TIM"/>
</dbReference>
<dbReference type="InterPro" id="IPR006638">
    <property type="entry name" value="Elp3/MiaA/NifB-like_rSAM"/>
</dbReference>